<reference evidence="11 12" key="1">
    <citation type="journal article" date="2021" name="Sci. Rep.">
        <title>The distribution of antibiotic resistance genes in chicken gut microbiota commensals.</title>
        <authorList>
            <person name="Juricova H."/>
            <person name="Matiasovicova J."/>
            <person name="Kubasova T."/>
            <person name="Cejkova D."/>
            <person name="Rychlik I."/>
        </authorList>
    </citation>
    <scope>NUCLEOTIDE SEQUENCE [LARGE SCALE GENOMIC DNA]</scope>
    <source>
        <strain evidence="11 12">An537</strain>
    </source>
</reference>
<dbReference type="RefSeq" id="WP_205087375.1">
    <property type="nucleotide sequence ID" value="NZ_CAUGKU010000006.1"/>
</dbReference>
<dbReference type="EC" id="5.3.1.28" evidence="9"/>
<feature type="binding site" evidence="9">
    <location>
        <position position="125"/>
    </location>
    <ligand>
        <name>substrate</name>
    </ligand>
</feature>
<comment type="miscellaneous">
    <text evidence="9">The reaction produces a racemic mixture of D-glycero-alpha-D-manno-heptose 7-phosphate and D-glycero-beta-D-manno-heptose 7-phosphate.</text>
</comment>
<feature type="binding site" evidence="9">
    <location>
        <position position="61"/>
    </location>
    <ligand>
        <name>Zn(2+)</name>
        <dbReference type="ChEBI" id="CHEBI:29105"/>
    </ligand>
</feature>
<feature type="binding site" evidence="9">
    <location>
        <position position="180"/>
    </location>
    <ligand>
        <name>Zn(2+)</name>
        <dbReference type="ChEBI" id="CHEBI:29105"/>
    </ligand>
</feature>
<evidence type="ECO:0000259" key="10">
    <source>
        <dbReference type="PROSITE" id="PS51464"/>
    </source>
</evidence>
<keyword evidence="12" id="KW-1185">Reference proteome</keyword>
<dbReference type="Gene3D" id="3.40.50.10490">
    <property type="entry name" value="Glucose-6-phosphate isomerase like protein, domain 1"/>
    <property type="match status" value="1"/>
</dbReference>
<feature type="binding site" evidence="9">
    <location>
        <begin position="120"/>
        <end position="122"/>
    </location>
    <ligand>
        <name>substrate</name>
    </ligand>
</feature>
<dbReference type="InterPro" id="IPR046348">
    <property type="entry name" value="SIS_dom_sf"/>
</dbReference>
<feature type="binding site" evidence="9">
    <location>
        <position position="172"/>
    </location>
    <ligand>
        <name>Zn(2+)</name>
        <dbReference type="ChEBI" id="CHEBI:29105"/>
    </ligand>
</feature>
<accession>A0ABS2GEG9</accession>
<evidence type="ECO:0000256" key="2">
    <source>
        <dbReference type="ARBA" id="ARBA00004496"/>
    </source>
</evidence>
<feature type="binding site" evidence="9">
    <location>
        <position position="172"/>
    </location>
    <ligand>
        <name>substrate</name>
    </ligand>
</feature>
<dbReference type="InterPro" id="IPR035461">
    <property type="entry name" value="GmhA/DiaA"/>
</dbReference>
<comment type="function">
    <text evidence="9">Catalyzes the isomerization of sedoheptulose 7-phosphate in D-glycero-D-manno-heptose 7-phosphate.</text>
</comment>
<dbReference type="EMBL" id="JACJLA010000002">
    <property type="protein sequence ID" value="MBM6912105.1"/>
    <property type="molecule type" value="Genomic_DNA"/>
</dbReference>
<evidence type="ECO:0000256" key="9">
    <source>
        <dbReference type="HAMAP-Rule" id="MF_00067"/>
    </source>
</evidence>
<dbReference type="Pfam" id="PF13580">
    <property type="entry name" value="SIS_2"/>
    <property type="match status" value="1"/>
</dbReference>
<dbReference type="InterPro" id="IPR001347">
    <property type="entry name" value="SIS_dom"/>
</dbReference>
<comment type="caution">
    <text evidence="11">The sequence shown here is derived from an EMBL/GenBank/DDBJ whole genome shotgun (WGS) entry which is preliminary data.</text>
</comment>
<comment type="pathway">
    <text evidence="9">Carbohydrate biosynthesis; D-glycero-D-manno-heptose 7-phosphate biosynthesis; D-glycero-alpha-D-manno-heptose 7-phosphate and D-glycero-beta-D-manno-heptose 7-phosphate from sedoheptulose 7-phosphate: step 1/1.</text>
</comment>
<protein>
    <recommendedName>
        <fullName evidence="9">Phosphoheptose isomerase</fullName>
        <ecNumber evidence="9">5.3.1.28</ecNumber>
    </recommendedName>
    <alternativeName>
        <fullName evidence="9">Sedoheptulose 7-phosphate isomerase</fullName>
    </alternativeName>
</protein>
<feature type="binding site" evidence="9">
    <location>
        <begin position="52"/>
        <end position="54"/>
    </location>
    <ligand>
        <name>substrate</name>
    </ligand>
</feature>
<keyword evidence="7 9" id="KW-0413">Isomerase</keyword>
<keyword evidence="4 9" id="KW-0963">Cytoplasm</keyword>
<keyword evidence="6 9" id="KW-0862">Zinc</keyword>
<dbReference type="PROSITE" id="PS51464">
    <property type="entry name" value="SIS"/>
    <property type="match status" value="1"/>
</dbReference>
<dbReference type="NCBIfam" id="TIGR00441">
    <property type="entry name" value="gmhA"/>
    <property type="match status" value="1"/>
</dbReference>
<sequence length="196" mass="20927">MNEAIQGLIAQRFSDHLDVFGQTMEQMEVISDIAERCRAALTAGQKILFCGNGGSAADAQHLAAELIGRFQKERRSLAAVALTTDTSILTAVANDYGYEEVFARQVEGLGRSGDVLIGISTSGNSKNVVKAVEKARDIGMHTIAFTGEGGGKLSSLCDITLAVPSKVTARIQEMHILVGHIICELVEEDYGNADDK</sequence>
<comment type="cofactor">
    <cofactor evidence="9">
        <name>Zn(2+)</name>
        <dbReference type="ChEBI" id="CHEBI:29105"/>
    </cofactor>
    <text evidence="9">Binds 1 zinc ion per subunit.</text>
</comment>
<dbReference type="InterPro" id="IPR004515">
    <property type="entry name" value="Phosphoheptose_Isoase"/>
</dbReference>
<name>A0ABS2GEG9_9FIRM</name>
<evidence type="ECO:0000313" key="12">
    <source>
        <dbReference type="Proteomes" id="UP000707138"/>
    </source>
</evidence>
<feature type="domain" description="SIS" evidence="10">
    <location>
        <begin position="37"/>
        <end position="196"/>
    </location>
</feature>
<dbReference type="CDD" id="cd05006">
    <property type="entry name" value="SIS_GmhA"/>
    <property type="match status" value="1"/>
</dbReference>
<comment type="catalytic activity">
    <reaction evidence="1 9">
        <text>2 D-sedoheptulose 7-phosphate = D-glycero-alpha-D-manno-heptose 7-phosphate + D-glycero-beta-D-manno-heptose 7-phosphate</text>
        <dbReference type="Rhea" id="RHEA:27489"/>
        <dbReference type="ChEBI" id="CHEBI:57483"/>
        <dbReference type="ChEBI" id="CHEBI:60203"/>
        <dbReference type="ChEBI" id="CHEBI:60204"/>
        <dbReference type="EC" id="5.3.1.28"/>
    </reaction>
</comment>
<dbReference type="PANTHER" id="PTHR30390:SF6">
    <property type="entry name" value="DNAA INITIATOR-ASSOCIATING PROTEIN DIAA"/>
    <property type="match status" value="1"/>
</dbReference>
<dbReference type="Proteomes" id="UP000707138">
    <property type="component" value="Unassembled WGS sequence"/>
</dbReference>
<evidence type="ECO:0000256" key="4">
    <source>
        <dbReference type="ARBA" id="ARBA00022490"/>
    </source>
</evidence>
<dbReference type="PANTHER" id="PTHR30390">
    <property type="entry name" value="SEDOHEPTULOSE 7-PHOSPHATE ISOMERASE / DNAA INITIATOR-ASSOCIATING FACTOR FOR REPLICATION INITIATION"/>
    <property type="match status" value="1"/>
</dbReference>
<evidence type="ECO:0000256" key="8">
    <source>
        <dbReference type="ARBA" id="ARBA00023277"/>
    </source>
</evidence>
<dbReference type="SUPFAM" id="SSF53697">
    <property type="entry name" value="SIS domain"/>
    <property type="match status" value="1"/>
</dbReference>
<evidence type="ECO:0000313" key="11">
    <source>
        <dbReference type="EMBL" id="MBM6912105.1"/>
    </source>
</evidence>
<comment type="subcellular location">
    <subcellularLocation>
        <location evidence="2 9">Cytoplasm</location>
    </subcellularLocation>
</comment>
<organism evidence="11 12">
    <name type="scientific">Veillonella magna</name>
    <dbReference type="NCBI Taxonomy" id="464322"/>
    <lineage>
        <taxon>Bacteria</taxon>
        <taxon>Bacillati</taxon>
        <taxon>Bacillota</taxon>
        <taxon>Negativicutes</taxon>
        <taxon>Veillonellales</taxon>
        <taxon>Veillonellaceae</taxon>
        <taxon>Veillonella</taxon>
    </lineage>
</organism>
<comment type="similarity">
    <text evidence="3 9">Belongs to the SIS family. GmhA subfamily.</text>
</comment>
<feature type="binding site" evidence="9">
    <location>
        <position position="65"/>
    </location>
    <ligand>
        <name>Zn(2+)</name>
        <dbReference type="ChEBI" id="CHEBI:29105"/>
    </ligand>
</feature>
<evidence type="ECO:0000256" key="5">
    <source>
        <dbReference type="ARBA" id="ARBA00022723"/>
    </source>
</evidence>
<feature type="binding site" evidence="9">
    <location>
        <begin position="94"/>
        <end position="95"/>
    </location>
    <ligand>
        <name>substrate</name>
    </ligand>
</feature>
<dbReference type="GO" id="GO:0016853">
    <property type="term" value="F:isomerase activity"/>
    <property type="evidence" value="ECO:0007669"/>
    <property type="project" value="UniProtKB-KW"/>
</dbReference>
<evidence type="ECO:0000256" key="7">
    <source>
        <dbReference type="ARBA" id="ARBA00023235"/>
    </source>
</evidence>
<evidence type="ECO:0000256" key="6">
    <source>
        <dbReference type="ARBA" id="ARBA00022833"/>
    </source>
</evidence>
<keyword evidence="8 9" id="KW-0119">Carbohydrate metabolism</keyword>
<dbReference type="InterPro" id="IPR050099">
    <property type="entry name" value="SIS_GmhA/DiaA_subfam"/>
</dbReference>
<proteinExistence type="inferred from homology"/>
<feature type="binding site" evidence="9">
    <location>
        <position position="65"/>
    </location>
    <ligand>
        <name>substrate</name>
    </ligand>
</feature>
<dbReference type="HAMAP" id="MF_00067">
    <property type="entry name" value="GmhA"/>
    <property type="match status" value="1"/>
</dbReference>
<evidence type="ECO:0000256" key="3">
    <source>
        <dbReference type="ARBA" id="ARBA00009894"/>
    </source>
</evidence>
<keyword evidence="5 9" id="KW-0479">Metal-binding</keyword>
<gene>
    <name evidence="9 11" type="primary">gmhA</name>
    <name evidence="11" type="ORF">H6A01_02010</name>
</gene>
<evidence type="ECO:0000256" key="1">
    <source>
        <dbReference type="ARBA" id="ARBA00000348"/>
    </source>
</evidence>